<dbReference type="PROSITE" id="PS50977">
    <property type="entry name" value="HTH_TETR_2"/>
    <property type="match status" value="1"/>
</dbReference>
<dbReference type="GO" id="GO:0003700">
    <property type="term" value="F:DNA-binding transcription factor activity"/>
    <property type="evidence" value="ECO:0007669"/>
    <property type="project" value="TreeGrafter"/>
</dbReference>
<dbReference type="AlphaFoldDB" id="A0A6J4R0L7"/>
<feature type="domain" description="HTH tetR-type" evidence="5">
    <location>
        <begin position="30"/>
        <end position="90"/>
    </location>
</feature>
<dbReference type="Pfam" id="PF00440">
    <property type="entry name" value="TetR_N"/>
    <property type="match status" value="1"/>
</dbReference>
<dbReference type="InterPro" id="IPR050109">
    <property type="entry name" value="HTH-type_TetR-like_transc_reg"/>
</dbReference>
<evidence type="ECO:0000256" key="4">
    <source>
        <dbReference type="PROSITE-ProRule" id="PRU00335"/>
    </source>
</evidence>
<evidence type="ECO:0000259" key="5">
    <source>
        <dbReference type="PROSITE" id="PS50977"/>
    </source>
</evidence>
<evidence type="ECO:0000256" key="3">
    <source>
        <dbReference type="ARBA" id="ARBA00023163"/>
    </source>
</evidence>
<sequence>MNNNNVIYNDDVSKPEAVTDYRRARERGREALRLGILDAAGRLLVEEGPEALSMRRVAREVNASTQVLYTMFGGKDGLANELFLEGFRRLAGAHRAVPRSEDPLRYLQDLLEAYFENALANPNYYRVMFSDAIPGFRPSEETINKAWRTFDTVVEAVRACARAGLFAREVAGETREAALSLWSAAHGVASLHLTGHLPDEEETRRVFAATVRGVVESLLVRKRDVQ</sequence>
<feature type="DNA-binding region" description="H-T-H motif" evidence="4">
    <location>
        <begin position="53"/>
        <end position="72"/>
    </location>
</feature>
<protein>
    <recommendedName>
        <fullName evidence="5">HTH tetR-type domain-containing protein</fullName>
    </recommendedName>
</protein>
<dbReference type="InterPro" id="IPR036271">
    <property type="entry name" value="Tet_transcr_reg_TetR-rel_C_sf"/>
</dbReference>
<name>A0A6J4R0L7_9ACTN</name>
<reference evidence="6" key="1">
    <citation type="submission" date="2020-02" db="EMBL/GenBank/DDBJ databases">
        <authorList>
            <person name="Meier V. D."/>
        </authorList>
    </citation>
    <scope>NUCLEOTIDE SEQUENCE</scope>
    <source>
        <strain evidence="6">AVDCRST_MAG58</strain>
    </source>
</reference>
<evidence type="ECO:0000313" key="6">
    <source>
        <dbReference type="EMBL" id="CAA9460709.1"/>
    </source>
</evidence>
<keyword evidence="3" id="KW-0804">Transcription</keyword>
<dbReference type="Gene3D" id="1.10.357.10">
    <property type="entry name" value="Tetracycline Repressor, domain 2"/>
    <property type="match status" value="1"/>
</dbReference>
<dbReference type="SUPFAM" id="SSF46689">
    <property type="entry name" value="Homeodomain-like"/>
    <property type="match status" value="1"/>
</dbReference>
<dbReference type="InterPro" id="IPR009057">
    <property type="entry name" value="Homeodomain-like_sf"/>
</dbReference>
<dbReference type="SUPFAM" id="SSF48498">
    <property type="entry name" value="Tetracyclin repressor-like, C-terminal domain"/>
    <property type="match status" value="1"/>
</dbReference>
<dbReference type="InterPro" id="IPR001647">
    <property type="entry name" value="HTH_TetR"/>
</dbReference>
<keyword evidence="1" id="KW-0805">Transcription regulation</keyword>
<accession>A0A6J4R0L7</accession>
<dbReference type="InterPro" id="IPR025996">
    <property type="entry name" value="MT1864/Rv1816-like_C"/>
</dbReference>
<proteinExistence type="predicted"/>
<dbReference type="Pfam" id="PF13305">
    <property type="entry name" value="TetR_C_33"/>
    <property type="match status" value="1"/>
</dbReference>
<dbReference type="EMBL" id="CADCVF010000052">
    <property type="protein sequence ID" value="CAA9460709.1"/>
    <property type="molecule type" value="Genomic_DNA"/>
</dbReference>
<gene>
    <name evidence="6" type="ORF">AVDCRST_MAG58-2501</name>
</gene>
<evidence type="ECO:0000256" key="2">
    <source>
        <dbReference type="ARBA" id="ARBA00023125"/>
    </source>
</evidence>
<dbReference type="GO" id="GO:0000976">
    <property type="term" value="F:transcription cis-regulatory region binding"/>
    <property type="evidence" value="ECO:0007669"/>
    <property type="project" value="TreeGrafter"/>
</dbReference>
<organism evidence="6">
    <name type="scientific">uncultured Rubrobacteraceae bacterium</name>
    <dbReference type="NCBI Taxonomy" id="349277"/>
    <lineage>
        <taxon>Bacteria</taxon>
        <taxon>Bacillati</taxon>
        <taxon>Actinomycetota</taxon>
        <taxon>Rubrobacteria</taxon>
        <taxon>Rubrobacterales</taxon>
        <taxon>Rubrobacteraceae</taxon>
        <taxon>environmental samples</taxon>
    </lineage>
</organism>
<dbReference type="PANTHER" id="PTHR30055">
    <property type="entry name" value="HTH-TYPE TRANSCRIPTIONAL REGULATOR RUTR"/>
    <property type="match status" value="1"/>
</dbReference>
<evidence type="ECO:0000256" key="1">
    <source>
        <dbReference type="ARBA" id="ARBA00023015"/>
    </source>
</evidence>
<keyword evidence="2 4" id="KW-0238">DNA-binding</keyword>
<dbReference type="PANTHER" id="PTHR30055:SF234">
    <property type="entry name" value="HTH-TYPE TRANSCRIPTIONAL REGULATOR BETI"/>
    <property type="match status" value="1"/>
</dbReference>